<feature type="transmembrane region" description="Helical" evidence="1">
    <location>
        <begin position="903"/>
        <end position="928"/>
    </location>
</feature>
<dbReference type="InterPro" id="IPR009030">
    <property type="entry name" value="Growth_fac_rcpt_cys_sf"/>
</dbReference>
<dbReference type="Proteomes" id="UP000604046">
    <property type="component" value="Unassembled WGS sequence"/>
</dbReference>
<gene>
    <name evidence="3" type="primary">Svep1</name>
    <name evidence="3" type="ORF">SNAT2548_LOCUS12206</name>
</gene>
<accession>A0A812LLY2</accession>
<dbReference type="SMART" id="SM01411">
    <property type="entry name" value="Ephrin_rec_like"/>
    <property type="match status" value="5"/>
</dbReference>
<feature type="transmembrane region" description="Helical" evidence="1">
    <location>
        <begin position="1243"/>
        <end position="1267"/>
    </location>
</feature>
<organism evidence="3 4">
    <name type="scientific">Symbiodinium natans</name>
    <dbReference type="NCBI Taxonomy" id="878477"/>
    <lineage>
        <taxon>Eukaryota</taxon>
        <taxon>Sar</taxon>
        <taxon>Alveolata</taxon>
        <taxon>Dinophyceae</taxon>
        <taxon>Suessiales</taxon>
        <taxon>Symbiodiniaceae</taxon>
        <taxon>Symbiodinium</taxon>
    </lineage>
</organism>
<keyword evidence="1" id="KW-0812">Transmembrane</keyword>
<dbReference type="PANTHER" id="PTHR11319:SF35">
    <property type="entry name" value="OUTER MEMBRANE PROTEIN PMPC-RELATED"/>
    <property type="match status" value="1"/>
</dbReference>
<name>A0A812LLY2_9DINO</name>
<keyword evidence="4" id="KW-1185">Reference proteome</keyword>
<dbReference type="SUPFAM" id="SSF57184">
    <property type="entry name" value="Growth factor receptor domain"/>
    <property type="match status" value="2"/>
</dbReference>
<feature type="non-terminal residue" evidence="3">
    <location>
        <position position="1668"/>
    </location>
</feature>
<protein>
    <submittedName>
        <fullName evidence="3">Svep1 protein</fullName>
    </submittedName>
</protein>
<comment type="caution">
    <text evidence="3">The sequence shown here is derived from an EMBL/GenBank/DDBJ whole genome shotgun (WGS) entry which is preliminary data.</text>
</comment>
<sequence>ERLCSVGQHCTLAGVEGVDLLPGDRIQILAQCGSGSAIPGFPHSGLAETNDGLNFHFGDNSTTNSTEILLSVPGIFRMCYCRTSAEDFCRDPVDFQARLGLLTVKGPFVQSTTCQLDNDCIIEVRGVEVAVEDQMLVTADSCGQPLAMDEWGFAGLQRLLPLRSGPDGLQLQLGRLPASATPGTYRLCWCPGDAFCTVPEDFKASGGEIHMDCPSGMYATGLPPTCRVCSRGYHCSGGPTASAKRVPCADAETTLILGATSSDACVCAKGYSMSSATGRCNPCDIGFYKNTDSNEDACMPCPENYTTFTTGAALLSSCVLVQPPPDTDVSPELPSNTSTGTSNSSVVSALQLNMSVAGITDVQTQEQLSALILAILSETTRLDTSVIQLDFGGDGVVAASRARRLTGDLAWVTIKVNRPTLEEASALASELDVNALLDDVTSAIQDNPALASIQVSVSEPEVVPVVISCDRYRSVPPGSVALTKGDCQCSMGYGYDEASLACEPCGHGSYKPTTGDRLCTPCPASTSTLAIGATSFQECRCQVGLYAEAGECRACRPGFYCPGTGAAVECPPNSFADAGAWQELDCECIAGYYMSGSGTCTPCRPQSYKPVRGNEECVLKCPNNANSTPAASVLEDCFCLPGYHARFDEQGQLFRCASCESYEGLTCYGGFVENTTADGIHTQPVADPGFFQTGELVAVRCEVETDAGSTCLGASICENGSTPCVGHYINQCTTGSAGMLCGECSEDWARTAYGEMCQPCVSGVGGMVGSILGDVLQKVLVNFVLALLAARAAVNKDSGLYTTVIRIGTQWMVALSVITNFKIEHLPVFAWSVAVVQGCDRGAFECDEAQIRFPWPSEVTAFLQEFFGIRLVPQWISVHFATSCRATELYPGDRVAKMMAPGLYYVLSPFAALLGVSMFCIFLVYAVVPLANSLGVEFNPDGSERRARVKAKRKLKAAMDPMLEEGIEGPGFAGLKGLTWEDVEDTGMLDELSIFQLQHARYYTQDFLEKSMSKSETWIRKIALLQTMQDPKFQDFCDGFDMGLADLDAKVLGPLLVSNNHKSVDSKRVAAMAFAWKIIQDHHPHVDQDGIDLMDVAVALAEAHRADPELLRMTASDPALLLEAVNAACADAAEKVAALTVVEDAVEATAKDDHTAELPRGMSQIDAATLNFGLFTSFPRPRELLRQSMPVVWLTLTGIWPELLKEYLQLIWCSPVAEGSGEVVQRLVQHPDIVCWSFDHAPLALIALAGLLVWCAGIPIALFLTVWRTPDRQSQENHRNYGYFIEGLEPSFWWWDIVVKRLDIGLMLVVAYTSLAPDDRAKLLLFPLISAVQLSITCWFKPFSNDQSELLDFLEMLLLSSRFIFFASVAVLLLLNPDADTTQLMAGLLTGVILTVFFYFSVHAVVQLLRELSHELGEEDQVEKPEKPSNKRVKHDLAHVMWTLKKLLSASKRFVVNRIFPLLQQDDDEHFMVQWSCFDDKVVFKSQLSSKRRRPNPRCPSMWRCWKRLRAVILRFGSSYQERMMAGAFEGFVQLWVRQFQQRELPPVQTVLCVLASTRAGVPERTKPEALASIWIREVERFCDLSDQSGPQGHAHFALDEFGRAIRRLGMLPAADAVELVQEVCQLVEQTRASKTSDDAGGANSIAPSIEHVTDGDVCLQDLVERYF</sequence>
<dbReference type="OrthoDB" id="410989at2759"/>
<dbReference type="InterPro" id="IPR011641">
    <property type="entry name" value="Tyr-kin_ephrin_A/B_rcpt-like"/>
</dbReference>
<feature type="domain" description="Tyrosine-protein kinase ephrin type A/B receptor-like" evidence="2">
    <location>
        <begin position="270"/>
        <end position="318"/>
    </location>
</feature>
<proteinExistence type="predicted"/>
<feature type="domain" description="Tyrosine-protein kinase ephrin type A/B receptor-like" evidence="2">
    <location>
        <begin position="492"/>
        <end position="539"/>
    </location>
</feature>
<reference evidence="3" key="1">
    <citation type="submission" date="2021-02" db="EMBL/GenBank/DDBJ databases">
        <authorList>
            <person name="Dougan E. K."/>
            <person name="Rhodes N."/>
            <person name="Thang M."/>
            <person name="Chan C."/>
        </authorList>
    </citation>
    <scope>NUCLEOTIDE SEQUENCE</scope>
</reference>
<evidence type="ECO:0000259" key="2">
    <source>
        <dbReference type="Pfam" id="PF07699"/>
    </source>
</evidence>
<feature type="transmembrane region" description="Helical" evidence="1">
    <location>
        <begin position="1387"/>
        <end position="1406"/>
    </location>
</feature>
<keyword evidence="1" id="KW-0472">Membrane</keyword>
<feature type="transmembrane region" description="Helical" evidence="1">
    <location>
        <begin position="1292"/>
        <end position="1312"/>
    </location>
</feature>
<evidence type="ECO:0000313" key="4">
    <source>
        <dbReference type="Proteomes" id="UP000604046"/>
    </source>
</evidence>
<feature type="transmembrane region" description="Helical" evidence="1">
    <location>
        <begin position="1356"/>
        <end position="1375"/>
    </location>
</feature>
<dbReference type="Pfam" id="PF07699">
    <property type="entry name" value="Ephrin_rec_like"/>
    <property type="match status" value="2"/>
</dbReference>
<dbReference type="Gene3D" id="2.10.50.10">
    <property type="entry name" value="Tumor Necrosis Factor Receptor, subunit A, domain 2"/>
    <property type="match status" value="4"/>
</dbReference>
<dbReference type="PANTHER" id="PTHR11319">
    <property type="entry name" value="G PROTEIN-COUPLED RECEPTOR-RELATED"/>
    <property type="match status" value="1"/>
</dbReference>
<evidence type="ECO:0000256" key="1">
    <source>
        <dbReference type="SAM" id="Phobius"/>
    </source>
</evidence>
<evidence type="ECO:0000313" key="3">
    <source>
        <dbReference type="EMBL" id="CAE7249789.1"/>
    </source>
</evidence>
<keyword evidence="1" id="KW-1133">Transmembrane helix</keyword>
<feature type="transmembrane region" description="Helical" evidence="1">
    <location>
        <begin position="1324"/>
        <end position="1344"/>
    </location>
</feature>
<dbReference type="EMBL" id="CAJNDS010001154">
    <property type="protein sequence ID" value="CAE7249789.1"/>
    <property type="molecule type" value="Genomic_DNA"/>
</dbReference>